<dbReference type="FunFam" id="1.10.20.10:FF:000016">
    <property type="entry name" value="Histone H2B"/>
    <property type="match status" value="1"/>
</dbReference>
<dbReference type="GO" id="GO:0046982">
    <property type="term" value="F:protein heterodimerization activity"/>
    <property type="evidence" value="ECO:0007669"/>
    <property type="project" value="InterPro"/>
</dbReference>
<evidence type="ECO:0000256" key="8">
    <source>
        <dbReference type="ARBA" id="ARBA00023242"/>
    </source>
</evidence>
<comment type="subcellular location">
    <subcellularLocation>
        <location evidence="3">Chromosome</location>
    </subcellularLocation>
    <subcellularLocation>
        <location evidence="2 10">Nucleus</location>
    </subcellularLocation>
</comment>
<dbReference type="PRINTS" id="PR00621">
    <property type="entry name" value="HISTONEH2B"/>
</dbReference>
<dbReference type="InterPro" id="IPR000558">
    <property type="entry name" value="Histone_H2B"/>
</dbReference>
<dbReference type="Gene3D" id="1.10.20.10">
    <property type="entry name" value="Histone, subunit A"/>
    <property type="match status" value="1"/>
</dbReference>
<organism evidence="13 14">
    <name type="scientific">Eimeria brunetti</name>
    <dbReference type="NCBI Taxonomy" id="51314"/>
    <lineage>
        <taxon>Eukaryota</taxon>
        <taxon>Sar</taxon>
        <taxon>Alveolata</taxon>
        <taxon>Apicomplexa</taxon>
        <taxon>Conoidasida</taxon>
        <taxon>Coccidia</taxon>
        <taxon>Eucoccidiorida</taxon>
        <taxon>Eimeriorina</taxon>
        <taxon>Eimeriidae</taxon>
        <taxon>Eimeria</taxon>
    </lineage>
</organism>
<evidence type="ECO:0000256" key="6">
    <source>
        <dbReference type="ARBA" id="ARBA00022454"/>
    </source>
</evidence>
<keyword evidence="8 10" id="KW-0539">Nucleus</keyword>
<dbReference type="AlphaFoldDB" id="U6LDK5"/>
<keyword evidence="14" id="KW-1185">Reference proteome</keyword>
<proteinExistence type="inferred from homology"/>
<dbReference type="CDD" id="cd22910">
    <property type="entry name" value="HFD_H2B"/>
    <property type="match status" value="1"/>
</dbReference>
<protein>
    <recommendedName>
        <fullName evidence="10">Histone H2B</fullName>
    </recommendedName>
</protein>
<evidence type="ECO:0000256" key="1">
    <source>
        <dbReference type="ARBA" id="ARBA00002001"/>
    </source>
</evidence>
<gene>
    <name evidence="13" type="ORF">EBH_0010040</name>
</gene>
<dbReference type="GO" id="GO:0000786">
    <property type="term" value="C:nucleosome"/>
    <property type="evidence" value="ECO:0007669"/>
    <property type="project" value="UniProtKB-KW"/>
</dbReference>
<dbReference type="GO" id="GO:0003677">
    <property type="term" value="F:DNA binding"/>
    <property type="evidence" value="ECO:0007669"/>
    <property type="project" value="UniProtKB-KW"/>
</dbReference>
<comment type="similarity">
    <text evidence="4 10">Belongs to the histone H2B family.</text>
</comment>
<dbReference type="InterPro" id="IPR009072">
    <property type="entry name" value="Histone-fold"/>
</dbReference>
<keyword evidence="9 10" id="KW-0544">Nucleosome core</keyword>
<dbReference type="GO" id="GO:0005634">
    <property type="term" value="C:nucleus"/>
    <property type="evidence" value="ECO:0007669"/>
    <property type="project" value="UniProtKB-SubCell"/>
</dbReference>
<evidence type="ECO:0000313" key="13">
    <source>
        <dbReference type="EMBL" id="CDJ45845.1"/>
    </source>
</evidence>
<keyword evidence="7 10" id="KW-0238">DNA-binding</keyword>
<evidence type="ECO:0000256" key="4">
    <source>
        <dbReference type="ARBA" id="ARBA00006846"/>
    </source>
</evidence>
<reference evidence="13" key="2">
    <citation type="submission" date="2013-10" db="EMBL/GenBank/DDBJ databases">
        <authorList>
            <person name="Aslett M."/>
        </authorList>
    </citation>
    <scope>NUCLEOTIDE SEQUENCE [LARGE SCALE GENOMIC DNA]</scope>
    <source>
        <strain evidence="13">Houghton</strain>
    </source>
</reference>
<evidence type="ECO:0000259" key="12">
    <source>
        <dbReference type="Pfam" id="PF00125"/>
    </source>
</evidence>
<sequence>MSIGKETKMVSKKAASKSAKPASGKGKGKGKRKRAETYSSYIFKVLKQVHPETGISKKSMMIMTSLIGDTFDKIASEAGKLCKYNKKDTLSSREVQTAVRLVLPGELAKHAVSEGTKAVTKYTGK</sequence>
<evidence type="ECO:0000256" key="5">
    <source>
        <dbReference type="ARBA" id="ARBA00011538"/>
    </source>
</evidence>
<name>U6LDK5_9EIME</name>
<comment type="function">
    <text evidence="1">Core component of nucleosome. Nucleosomes wrap and compact DNA into chromatin, limiting DNA accessibility to the cellular machineries which require DNA as a template. Histones thereby play a central role in transcription regulation, DNA repair, DNA replication and chromosomal stability. DNA accessibility is regulated via a complex set of post-translational modifications of histones, also called histone code, and nucleosome remodeling.</text>
</comment>
<dbReference type="VEuPathDB" id="ToxoDB:EBH_0010040"/>
<dbReference type="Pfam" id="PF00125">
    <property type="entry name" value="Histone"/>
    <property type="match status" value="1"/>
</dbReference>
<dbReference type="Proteomes" id="UP000030750">
    <property type="component" value="Unassembled WGS sequence"/>
</dbReference>
<evidence type="ECO:0000256" key="7">
    <source>
        <dbReference type="ARBA" id="ARBA00023125"/>
    </source>
</evidence>
<accession>U6LDK5</accession>
<dbReference type="PANTHER" id="PTHR23428">
    <property type="entry name" value="HISTONE H2B"/>
    <property type="match status" value="1"/>
</dbReference>
<evidence type="ECO:0000256" key="2">
    <source>
        <dbReference type="ARBA" id="ARBA00004123"/>
    </source>
</evidence>
<dbReference type="OrthoDB" id="10036053at2759"/>
<dbReference type="SMART" id="SM00427">
    <property type="entry name" value="H2B"/>
    <property type="match status" value="1"/>
</dbReference>
<dbReference type="PROSITE" id="PS00357">
    <property type="entry name" value="HISTONE_H2B"/>
    <property type="match status" value="1"/>
</dbReference>
<reference evidence="13" key="1">
    <citation type="submission" date="2013-10" db="EMBL/GenBank/DDBJ databases">
        <title>Genomic analysis of the causative agents of coccidiosis in chickens.</title>
        <authorList>
            <person name="Reid A.J."/>
            <person name="Blake D."/>
            <person name="Billington K."/>
            <person name="Browne H."/>
            <person name="Dunn M."/>
            <person name="Hung S."/>
            <person name="Kawahara F."/>
            <person name="Miranda-Saavedra D."/>
            <person name="Mourier T."/>
            <person name="Nagra H."/>
            <person name="Otto T.D."/>
            <person name="Rawlings N."/>
            <person name="Sanchez A."/>
            <person name="Sanders M."/>
            <person name="Subramaniam C."/>
            <person name="Tay Y."/>
            <person name="Dear P."/>
            <person name="Doerig C."/>
            <person name="Gruber A."/>
            <person name="Parkinson J."/>
            <person name="Shirley M."/>
            <person name="Wan K.L."/>
            <person name="Berriman M."/>
            <person name="Tomley F."/>
            <person name="Pain A."/>
        </authorList>
    </citation>
    <scope>NUCLEOTIDE SEQUENCE [LARGE SCALE GENOMIC DNA]</scope>
    <source>
        <strain evidence="13">Houghton</strain>
    </source>
</reference>
<feature type="domain" description="Core Histone H2A/H2B/H3" evidence="12">
    <location>
        <begin position="26"/>
        <end position="101"/>
    </location>
</feature>
<dbReference type="InterPro" id="IPR055333">
    <property type="entry name" value="HISTONE_H2B_site"/>
</dbReference>
<evidence type="ECO:0000313" key="14">
    <source>
        <dbReference type="Proteomes" id="UP000030750"/>
    </source>
</evidence>
<keyword evidence="6 10" id="KW-0158">Chromosome</keyword>
<evidence type="ECO:0000256" key="3">
    <source>
        <dbReference type="ARBA" id="ARBA00004286"/>
    </source>
</evidence>
<dbReference type="EMBL" id="HG710214">
    <property type="protein sequence ID" value="CDJ45845.1"/>
    <property type="molecule type" value="Genomic_DNA"/>
</dbReference>
<comment type="subunit">
    <text evidence="5 10">The nucleosome is a histone octamer containing two molecules each of H2A, H2B, H3 and H4 assembled in one H3-H4 heterotetramer and two H2A-H2B heterodimers. The octamer wraps approximately 147 bp of DNA.</text>
</comment>
<dbReference type="SUPFAM" id="SSF47113">
    <property type="entry name" value="Histone-fold"/>
    <property type="match status" value="1"/>
</dbReference>
<evidence type="ECO:0000256" key="9">
    <source>
        <dbReference type="ARBA" id="ARBA00023269"/>
    </source>
</evidence>
<feature type="region of interest" description="Disordered" evidence="11">
    <location>
        <begin position="1"/>
        <end position="35"/>
    </location>
</feature>
<evidence type="ECO:0000256" key="10">
    <source>
        <dbReference type="RuleBase" id="RU000451"/>
    </source>
</evidence>
<dbReference type="InterPro" id="IPR007125">
    <property type="entry name" value="H2A/H2B/H3"/>
</dbReference>
<evidence type="ECO:0000256" key="11">
    <source>
        <dbReference type="SAM" id="MobiDB-lite"/>
    </source>
</evidence>
<dbReference type="GO" id="GO:0030527">
    <property type="term" value="F:structural constituent of chromatin"/>
    <property type="evidence" value="ECO:0007669"/>
    <property type="project" value="InterPro"/>
</dbReference>